<sequence>MGRPSPAVAYETNILTIIGNLTGDVTLQYTQGGVAVARLRVAVNEKRGDRETKCFWDVDAWRSLGEHVAASLKTGDRVIVIGRTVDDSYTRADGTEVRTKKIEADAVGPDLRFATASPTRTDTPAAFTPPAPESEPDDGDPF</sequence>
<dbReference type="InterPro" id="IPR012340">
    <property type="entry name" value="NA-bd_OB-fold"/>
</dbReference>
<gene>
    <name evidence="5" type="ORF">DVS28_b0363</name>
</gene>
<proteinExistence type="predicted"/>
<dbReference type="Pfam" id="PF00436">
    <property type="entry name" value="SSB"/>
    <property type="match status" value="1"/>
</dbReference>
<dbReference type="EMBL" id="CP031166">
    <property type="protein sequence ID" value="AXV10133.1"/>
    <property type="molecule type" value="Genomic_DNA"/>
</dbReference>
<evidence type="ECO:0000256" key="1">
    <source>
        <dbReference type="ARBA" id="ARBA00023125"/>
    </source>
</evidence>
<dbReference type="GO" id="GO:0003697">
    <property type="term" value="F:single-stranded DNA binding"/>
    <property type="evidence" value="ECO:0007669"/>
    <property type="project" value="InterPro"/>
</dbReference>
<dbReference type="RefSeq" id="WP_164711150.1">
    <property type="nucleotide sequence ID" value="NZ_CP031166.1"/>
</dbReference>
<dbReference type="InterPro" id="IPR011344">
    <property type="entry name" value="ssDNA-bd"/>
</dbReference>
<feature type="region of interest" description="Disordered" evidence="4">
    <location>
        <begin position="109"/>
        <end position="142"/>
    </location>
</feature>
<keyword evidence="5" id="KW-0614">Plasmid</keyword>
<accession>A0A346Y6N6</accession>
<dbReference type="SUPFAM" id="SSF50249">
    <property type="entry name" value="Nucleic acid-binding proteins"/>
    <property type="match status" value="1"/>
</dbReference>
<dbReference type="NCBIfam" id="TIGR00621">
    <property type="entry name" value="ssb"/>
    <property type="match status" value="1"/>
</dbReference>
<geneLocation type="plasmid" evidence="6">
    <name>pedy32-46i</name>
</geneLocation>
<dbReference type="Proteomes" id="UP000264006">
    <property type="component" value="Plasmid pEDY32-46I"/>
</dbReference>
<dbReference type="PROSITE" id="PS50935">
    <property type="entry name" value="SSB"/>
    <property type="match status" value="1"/>
</dbReference>
<keyword evidence="6" id="KW-1185">Reference proteome</keyword>
<dbReference type="InterPro" id="IPR000424">
    <property type="entry name" value="Primosome_PriB/ssb"/>
</dbReference>
<evidence type="ECO:0000313" key="6">
    <source>
        <dbReference type="Proteomes" id="UP000264006"/>
    </source>
</evidence>
<dbReference type="Gene3D" id="2.40.50.140">
    <property type="entry name" value="Nucleic acid-binding proteins"/>
    <property type="match status" value="1"/>
</dbReference>
<reference evidence="5 6" key="1">
    <citation type="submission" date="2018-09" db="EMBL/GenBank/DDBJ databases">
        <title>Complete genome sequence of Euzebya sp. DY32-46 isolated from seawater of Pacific Ocean.</title>
        <authorList>
            <person name="Xu L."/>
            <person name="Wu Y.-H."/>
            <person name="Xu X.-W."/>
        </authorList>
    </citation>
    <scope>NUCLEOTIDE SEQUENCE [LARGE SCALE GENOMIC DNA]</scope>
    <source>
        <strain evidence="5 6">DY32-46</strain>
        <plasmid evidence="6">pedy32-46i</plasmid>
    </source>
</reference>
<keyword evidence="1 2" id="KW-0238">DNA-binding</keyword>
<evidence type="ECO:0000256" key="4">
    <source>
        <dbReference type="SAM" id="MobiDB-lite"/>
    </source>
</evidence>
<evidence type="ECO:0000256" key="2">
    <source>
        <dbReference type="PROSITE-ProRule" id="PRU00252"/>
    </source>
</evidence>
<dbReference type="KEGG" id="euz:DVS28_b0363"/>
<evidence type="ECO:0000313" key="5">
    <source>
        <dbReference type="EMBL" id="AXV10133.1"/>
    </source>
</evidence>
<organism evidence="5 6">
    <name type="scientific">Euzebya pacifica</name>
    <dbReference type="NCBI Taxonomy" id="1608957"/>
    <lineage>
        <taxon>Bacteria</taxon>
        <taxon>Bacillati</taxon>
        <taxon>Actinomycetota</taxon>
        <taxon>Nitriliruptoria</taxon>
        <taxon>Euzebyales</taxon>
    </lineage>
</organism>
<dbReference type="AlphaFoldDB" id="A0A346Y6N6"/>
<name>A0A346Y6N6_9ACTN</name>
<evidence type="ECO:0000256" key="3">
    <source>
        <dbReference type="RuleBase" id="RU000524"/>
    </source>
</evidence>
<dbReference type="GO" id="GO:0006260">
    <property type="term" value="P:DNA replication"/>
    <property type="evidence" value="ECO:0007669"/>
    <property type="project" value="InterPro"/>
</dbReference>
<protein>
    <recommendedName>
        <fullName evidence="3">Single-stranded DNA-binding protein</fullName>
    </recommendedName>
</protein>
<dbReference type="CDD" id="cd04496">
    <property type="entry name" value="SSB_OBF"/>
    <property type="match status" value="1"/>
</dbReference>